<dbReference type="Proteomes" id="UP000234681">
    <property type="component" value="Chromosome 16"/>
</dbReference>
<organism evidence="1 2">
    <name type="scientific">Rattus norvegicus</name>
    <name type="common">Rat</name>
    <dbReference type="NCBI Taxonomy" id="10116"/>
    <lineage>
        <taxon>Eukaryota</taxon>
        <taxon>Metazoa</taxon>
        <taxon>Chordata</taxon>
        <taxon>Craniata</taxon>
        <taxon>Vertebrata</taxon>
        <taxon>Euteleostomi</taxon>
        <taxon>Mammalia</taxon>
        <taxon>Eutheria</taxon>
        <taxon>Euarchontoglires</taxon>
        <taxon>Glires</taxon>
        <taxon>Rodentia</taxon>
        <taxon>Myomorpha</taxon>
        <taxon>Muroidea</taxon>
        <taxon>Muridae</taxon>
        <taxon>Murinae</taxon>
        <taxon>Rattus</taxon>
    </lineage>
</organism>
<accession>A6KG55</accession>
<reference evidence="2" key="1">
    <citation type="submission" date="2005-09" db="EMBL/GenBank/DDBJ databases">
        <authorList>
            <person name="Mural R.J."/>
            <person name="Li P.W."/>
            <person name="Adams M.D."/>
            <person name="Amanatides P.G."/>
            <person name="Baden-Tillson H."/>
            <person name="Barnstead M."/>
            <person name="Chin S.H."/>
            <person name="Dew I."/>
            <person name="Evans C.A."/>
            <person name="Ferriera S."/>
            <person name="Flanigan M."/>
            <person name="Fosler C."/>
            <person name="Glodek A."/>
            <person name="Gu Z."/>
            <person name="Holt R.A."/>
            <person name="Jennings D."/>
            <person name="Kraft C.L."/>
            <person name="Lu F."/>
            <person name="Nguyen T."/>
            <person name="Nusskern D.R."/>
            <person name="Pfannkoch C.M."/>
            <person name="Sitter C."/>
            <person name="Sutton G.G."/>
            <person name="Venter J.C."/>
            <person name="Wang Z."/>
            <person name="Woodage T."/>
            <person name="Zheng X.H."/>
            <person name="Zhong F."/>
        </authorList>
    </citation>
    <scope>NUCLEOTIDE SEQUENCE [LARGE SCALE GENOMIC DNA]</scope>
    <source>
        <strain>BN</strain>
        <strain evidence="2">Sprague-Dawley</strain>
    </source>
</reference>
<proteinExistence type="predicted"/>
<name>A6KG55_RAT</name>
<sequence>MLGTPSAGSGLTDVQFYKCTCVSPYLFCIVH</sequence>
<dbReference type="AlphaFoldDB" id="A6KG55"/>
<keyword evidence="1" id="KW-0346">Stress response</keyword>
<gene>
    <name evidence="1" type="primary">LOC290549</name>
    <name evidence="1" type="ORF">rCG_42369</name>
</gene>
<dbReference type="EMBL" id="CH474046">
    <property type="protein sequence ID" value="EDL89013.1"/>
    <property type="molecule type" value="Genomic_DNA"/>
</dbReference>
<protein>
    <submittedName>
        <fullName evidence="1">Heat shock protein, isoform CRA_b</fullName>
    </submittedName>
</protein>
<evidence type="ECO:0000313" key="1">
    <source>
        <dbReference type="EMBL" id="EDL89013.1"/>
    </source>
</evidence>
<evidence type="ECO:0000313" key="2">
    <source>
        <dbReference type="Proteomes" id="UP000234681"/>
    </source>
</evidence>